<protein>
    <submittedName>
        <fullName evidence="2">Uncharacterized protein</fullName>
    </submittedName>
</protein>
<keyword evidence="3" id="KW-1185">Reference proteome</keyword>
<keyword evidence="1" id="KW-0472">Membrane</keyword>
<feature type="transmembrane region" description="Helical" evidence="1">
    <location>
        <begin position="46"/>
        <end position="66"/>
    </location>
</feature>
<dbReference type="AlphaFoldDB" id="A0A1B0BSB3"/>
<reference evidence="3" key="1">
    <citation type="submission" date="2015-01" db="EMBL/GenBank/DDBJ databases">
        <authorList>
            <person name="Aksoy S."/>
            <person name="Warren W."/>
            <person name="Wilson R.K."/>
        </authorList>
    </citation>
    <scope>NUCLEOTIDE SEQUENCE [LARGE SCALE GENOMIC DNA]</scope>
    <source>
        <strain evidence="3">IAEA</strain>
    </source>
</reference>
<dbReference type="EMBL" id="JXJN01019648">
    <property type="status" value="NOT_ANNOTATED_CDS"/>
    <property type="molecule type" value="Genomic_DNA"/>
</dbReference>
<dbReference type="EnsemblMetazoa" id="GPPI039083-RA">
    <property type="protein sequence ID" value="GPPI039083-PA"/>
    <property type="gene ID" value="GPPI039083"/>
</dbReference>
<dbReference type="Proteomes" id="UP000092460">
    <property type="component" value="Unassembled WGS sequence"/>
</dbReference>
<keyword evidence="1" id="KW-1133">Transmembrane helix</keyword>
<evidence type="ECO:0000313" key="3">
    <source>
        <dbReference type="Proteomes" id="UP000092460"/>
    </source>
</evidence>
<feature type="transmembrane region" description="Helical" evidence="1">
    <location>
        <begin position="7"/>
        <end position="26"/>
    </location>
</feature>
<reference evidence="2" key="2">
    <citation type="submission" date="2020-05" db="UniProtKB">
        <authorList>
            <consortium name="EnsemblMetazoa"/>
        </authorList>
    </citation>
    <scope>IDENTIFICATION</scope>
    <source>
        <strain evidence="2">IAEA</strain>
    </source>
</reference>
<keyword evidence="1" id="KW-0812">Transmembrane</keyword>
<sequence>MNECISLKFLGTTRVTITFLSIALNASTPESLILLMISDRSVNQEIITIIFTPLSIIIIIIIIMIYKLLMSICDRLLCGISAFSDIDFLPASIYISANVQIISR</sequence>
<evidence type="ECO:0000256" key="1">
    <source>
        <dbReference type="SAM" id="Phobius"/>
    </source>
</evidence>
<proteinExistence type="predicted"/>
<dbReference type="VEuPathDB" id="VectorBase:GPPI039083"/>
<dbReference type="EMBL" id="JXJN01019647">
    <property type="status" value="NOT_ANNOTATED_CDS"/>
    <property type="molecule type" value="Genomic_DNA"/>
</dbReference>
<name>A0A1B0BSB3_9MUSC</name>
<evidence type="ECO:0000313" key="2">
    <source>
        <dbReference type="EnsemblMetazoa" id="GPPI039083-PA"/>
    </source>
</evidence>
<organism evidence="2 3">
    <name type="scientific">Glossina palpalis gambiensis</name>
    <dbReference type="NCBI Taxonomy" id="67801"/>
    <lineage>
        <taxon>Eukaryota</taxon>
        <taxon>Metazoa</taxon>
        <taxon>Ecdysozoa</taxon>
        <taxon>Arthropoda</taxon>
        <taxon>Hexapoda</taxon>
        <taxon>Insecta</taxon>
        <taxon>Pterygota</taxon>
        <taxon>Neoptera</taxon>
        <taxon>Endopterygota</taxon>
        <taxon>Diptera</taxon>
        <taxon>Brachycera</taxon>
        <taxon>Muscomorpha</taxon>
        <taxon>Hippoboscoidea</taxon>
        <taxon>Glossinidae</taxon>
        <taxon>Glossina</taxon>
    </lineage>
</organism>
<accession>A0A1B0BSB3</accession>